<evidence type="ECO:0000313" key="12">
    <source>
        <dbReference type="EMBL" id="MBK9716310.1"/>
    </source>
</evidence>
<protein>
    <recommendedName>
        <fullName evidence="2">NADH:ubiquinone reductase (non-electrogenic)</fullName>
        <ecNumber evidence="2">1.6.5.9</ecNumber>
    </recommendedName>
</protein>
<evidence type="ECO:0000256" key="2">
    <source>
        <dbReference type="ARBA" id="ARBA00012637"/>
    </source>
</evidence>
<comment type="caution">
    <text evidence="12">The sequence shown here is derived from an EMBL/GenBank/DDBJ whole genome shotgun (WGS) entry which is preliminary data.</text>
</comment>
<dbReference type="PRINTS" id="PR00368">
    <property type="entry name" value="FADPNR"/>
</dbReference>
<evidence type="ECO:0000256" key="7">
    <source>
        <dbReference type="ARBA" id="ARBA00023027"/>
    </source>
</evidence>
<dbReference type="InterPro" id="IPR054585">
    <property type="entry name" value="NDH2-like_C"/>
</dbReference>
<evidence type="ECO:0000256" key="6">
    <source>
        <dbReference type="ARBA" id="ARBA00023002"/>
    </source>
</evidence>
<evidence type="ECO:0000256" key="3">
    <source>
        <dbReference type="ARBA" id="ARBA00022630"/>
    </source>
</evidence>
<dbReference type="InterPro" id="IPR023753">
    <property type="entry name" value="FAD/NAD-binding_dom"/>
</dbReference>
<dbReference type="AlphaFoldDB" id="A0A9D7S5N2"/>
<feature type="transmembrane region" description="Helical" evidence="9">
    <location>
        <begin position="370"/>
        <end position="390"/>
    </location>
</feature>
<evidence type="ECO:0000313" key="13">
    <source>
        <dbReference type="Proteomes" id="UP000808349"/>
    </source>
</evidence>
<evidence type="ECO:0000256" key="9">
    <source>
        <dbReference type="SAM" id="Phobius"/>
    </source>
</evidence>
<dbReference type="Proteomes" id="UP000808349">
    <property type="component" value="Unassembled WGS sequence"/>
</dbReference>
<keyword evidence="9" id="KW-0812">Transmembrane</keyword>
<keyword evidence="3" id="KW-0285">Flavoprotein</keyword>
<name>A0A9D7S5N2_9BACT</name>
<keyword evidence="5" id="KW-0809">Transit peptide</keyword>
<dbReference type="GO" id="GO:0050136">
    <property type="term" value="F:NADH dehydrogenase (quinone) (non-electrogenic) activity"/>
    <property type="evidence" value="ECO:0007669"/>
    <property type="project" value="UniProtKB-EC"/>
</dbReference>
<feature type="domain" description="FAD/NAD(P)-binding" evidence="10">
    <location>
        <begin position="12"/>
        <end position="330"/>
    </location>
</feature>
<comment type="similarity">
    <text evidence="1">Belongs to the NADH dehydrogenase family.</text>
</comment>
<evidence type="ECO:0000256" key="1">
    <source>
        <dbReference type="ARBA" id="ARBA00005272"/>
    </source>
</evidence>
<dbReference type="SUPFAM" id="SSF51905">
    <property type="entry name" value="FAD/NAD(P)-binding domain"/>
    <property type="match status" value="1"/>
</dbReference>
<dbReference type="InterPro" id="IPR045024">
    <property type="entry name" value="NDH-2"/>
</dbReference>
<reference evidence="12 13" key="1">
    <citation type="submission" date="2020-10" db="EMBL/GenBank/DDBJ databases">
        <title>Connecting structure to function with the recovery of over 1000 high-quality activated sludge metagenome-assembled genomes encoding full-length rRNA genes using long-read sequencing.</title>
        <authorList>
            <person name="Singleton C.M."/>
            <person name="Petriglieri F."/>
            <person name="Kristensen J.M."/>
            <person name="Kirkegaard R.H."/>
            <person name="Michaelsen T.Y."/>
            <person name="Andersen M.H."/>
            <person name="Karst S.M."/>
            <person name="Dueholm M.S."/>
            <person name="Nielsen P.H."/>
            <person name="Albertsen M."/>
        </authorList>
    </citation>
    <scope>NUCLEOTIDE SEQUENCE [LARGE SCALE GENOMIC DNA]</scope>
    <source>
        <strain evidence="12">Ribe_18-Q3-R11-54_BAT3C.373</strain>
    </source>
</reference>
<proteinExistence type="inferred from homology"/>
<comment type="catalytic activity">
    <reaction evidence="8">
        <text>a quinone + NADH + H(+) = a quinol + NAD(+)</text>
        <dbReference type="Rhea" id="RHEA:46160"/>
        <dbReference type="ChEBI" id="CHEBI:15378"/>
        <dbReference type="ChEBI" id="CHEBI:24646"/>
        <dbReference type="ChEBI" id="CHEBI:57540"/>
        <dbReference type="ChEBI" id="CHEBI:57945"/>
        <dbReference type="ChEBI" id="CHEBI:132124"/>
        <dbReference type="EC" id="1.6.5.9"/>
    </reaction>
</comment>
<evidence type="ECO:0000256" key="8">
    <source>
        <dbReference type="ARBA" id="ARBA00047599"/>
    </source>
</evidence>
<dbReference type="Gene3D" id="3.50.50.100">
    <property type="match status" value="1"/>
</dbReference>
<evidence type="ECO:0000256" key="5">
    <source>
        <dbReference type="ARBA" id="ARBA00022946"/>
    </source>
</evidence>
<dbReference type="Pfam" id="PF22366">
    <property type="entry name" value="NDH2_C"/>
    <property type="match status" value="1"/>
</dbReference>
<keyword evidence="9" id="KW-0472">Membrane</keyword>
<keyword evidence="7" id="KW-0520">NAD</keyword>
<keyword evidence="9" id="KW-1133">Transmembrane helix</keyword>
<dbReference type="EC" id="1.6.5.9" evidence="2"/>
<evidence type="ECO:0000259" key="11">
    <source>
        <dbReference type="Pfam" id="PF22366"/>
    </source>
</evidence>
<feature type="domain" description="External alternative NADH-ubiquinone oxidoreductase-like C-terminal" evidence="11">
    <location>
        <begin position="352"/>
        <end position="408"/>
    </location>
</feature>
<dbReference type="PANTHER" id="PTHR43706">
    <property type="entry name" value="NADH DEHYDROGENASE"/>
    <property type="match status" value="1"/>
</dbReference>
<dbReference type="EMBL" id="JADKFW010000004">
    <property type="protein sequence ID" value="MBK9716310.1"/>
    <property type="molecule type" value="Genomic_DNA"/>
</dbReference>
<accession>A0A9D7S5N2</accession>
<evidence type="ECO:0000256" key="4">
    <source>
        <dbReference type="ARBA" id="ARBA00022827"/>
    </source>
</evidence>
<sequence>MPLNIPESSDPRIVIVGAGFAGFCLAKKLSGKGFQIVLLDRNNYHQFQPLYYQVAMSGLEPSSICFPLRRSFQNEKDFFVRVAEVSRIIPAQKQIESSMGVIRYDILVLAMGAKTNYYDNKNFEKNTIPLKSVAESLFLRNCILRDLETAVMSFAGTDISPLLDIVIVGGGPTGVELAGALAEMKLHILPKDYPDLDSSQMNIHLVSSPDRLLANMSAPSSEKAKQYLIHLGVHLHLSQRVQKIDDGLVYLQNGEILKANKVIWAAGVVAATIPGIPSESITIGGRIEVNQFCQVVGDTNIYAIGDIACMKTEDYPEGHPQVAPGALQQANWLAAHLISKGSKAIGFKYFDKGNMATVGRHKAVVDFRKYHFSGFVAWIMWLFVHIYYLIGVKNKLIVMLNWIWGYLFYDQALRLLITPKKETHNLD</sequence>
<keyword evidence="6" id="KW-0560">Oxidoreductase</keyword>
<gene>
    <name evidence="12" type="ORF">IPO85_02070</name>
</gene>
<dbReference type="Pfam" id="PF07992">
    <property type="entry name" value="Pyr_redox_2"/>
    <property type="match status" value="1"/>
</dbReference>
<organism evidence="12 13">
    <name type="scientific">Candidatus Defluviibacterium haderslevense</name>
    <dbReference type="NCBI Taxonomy" id="2981993"/>
    <lineage>
        <taxon>Bacteria</taxon>
        <taxon>Pseudomonadati</taxon>
        <taxon>Bacteroidota</taxon>
        <taxon>Saprospiria</taxon>
        <taxon>Saprospirales</taxon>
        <taxon>Saprospiraceae</taxon>
        <taxon>Candidatus Defluviibacterium</taxon>
    </lineage>
</organism>
<dbReference type="PANTHER" id="PTHR43706:SF47">
    <property type="entry name" value="EXTERNAL NADH-UBIQUINONE OXIDOREDUCTASE 1, MITOCHONDRIAL-RELATED"/>
    <property type="match status" value="1"/>
</dbReference>
<keyword evidence="4" id="KW-0274">FAD</keyword>
<dbReference type="PRINTS" id="PR00411">
    <property type="entry name" value="PNDRDTASEI"/>
</dbReference>
<dbReference type="InterPro" id="IPR036188">
    <property type="entry name" value="FAD/NAD-bd_sf"/>
</dbReference>
<evidence type="ECO:0000259" key="10">
    <source>
        <dbReference type="Pfam" id="PF07992"/>
    </source>
</evidence>